<evidence type="ECO:0000256" key="3">
    <source>
        <dbReference type="ARBA" id="ARBA00022723"/>
    </source>
</evidence>
<keyword evidence="12" id="KW-1185">Reference proteome</keyword>
<keyword evidence="4 9" id="KW-0378">Hydrolase</keyword>
<dbReference type="PANTHER" id="PTHR43126:SF1">
    <property type="entry name" value="D-ALANYL-D-ALANINE DIPEPTIDASE"/>
    <property type="match status" value="1"/>
</dbReference>
<dbReference type="SUPFAM" id="SSF55166">
    <property type="entry name" value="Hedgehog/DD-peptidase"/>
    <property type="match status" value="1"/>
</dbReference>
<dbReference type="PANTHER" id="PTHR43126">
    <property type="entry name" value="D-ALANYL-D-ALANINE DIPEPTIDASE"/>
    <property type="match status" value="1"/>
</dbReference>
<dbReference type="EMBL" id="CP095043">
    <property type="protein sequence ID" value="UOQ61196.1"/>
    <property type="molecule type" value="Genomic_DNA"/>
</dbReference>
<dbReference type="EC" id="3.4.13.22" evidence="9"/>
<dbReference type="InterPro" id="IPR009045">
    <property type="entry name" value="Zn_M74/Hedgehog-like"/>
</dbReference>
<feature type="site" description="Transition state stabilizer" evidence="9">
    <location>
        <position position="147"/>
    </location>
</feature>
<keyword evidence="5 9" id="KW-0862">Zinc</keyword>
<evidence type="ECO:0000256" key="9">
    <source>
        <dbReference type="HAMAP-Rule" id="MF_01924"/>
    </source>
</evidence>
<evidence type="ECO:0000256" key="7">
    <source>
        <dbReference type="ARBA" id="ARBA00023049"/>
    </source>
</evidence>
<organism evidence="11 12">
    <name type="scientific">Leucobacter rhizosphaerae</name>
    <dbReference type="NCBI Taxonomy" id="2932245"/>
    <lineage>
        <taxon>Bacteria</taxon>
        <taxon>Bacillati</taxon>
        <taxon>Actinomycetota</taxon>
        <taxon>Actinomycetes</taxon>
        <taxon>Micrococcales</taxon>
        <taxon>Microbacteriaceae</taxon>
        <taxon>Leucobacter</taxon>
    </lineage>
</organism>
<comment type="cofactor">
    <cofactor evidence="9">
        <name>Zn(2+)</name>
        <dbReference type="ChEBI" id="CHEBI:29105"/>
    </cofactor>
    <text evidence="9">Binds 1 zinc ion per subunit.</text>
</comment>
<evidence type="ECO:0000313" key="11">
    <source>
        <dbReference type="EMBL" id="UOQ61196.1"/>
    </source>
</evidence>
<dbReference type="Pfam" id="PF01427">
    <property type="entry name" value="Peptidase_M15"/>
    <property type="match status" value="1"/>
</dbReference>
<feature type="binding site" evidence="9">
    <location>
        <position position="259"/>
    </location>
    <ligand>
        <name>Zn(2+)</name>
        <dbReference type="ChEBI" id="CHEBI:29105"/>
        <note>catalytic</note>
    </ligand>
</feature>
<evidence type="ECO:0000256" key="6">
    <source>
        <dbReference type="ARBA" id="ARBA00022997"/>
    </source>
</evidence>
<feature type="binding site" evidence="9">
    <location>
        <position position="191"/>
    </location>
    <ligand>
        <name>Zn(2+)</name>
        <dbReference type="ChEBI" id="CHEBI:29105"/>
        <note>catalytic</note>
    </ligand>
</feature>
<dbReference type="Proteomes" id="UP000831775">
    <property type="component" value="Chromosome"/>
</dbReference>
<evidence type="ECO:0000256" key="5">
    <source>
        <dbReference type="ARBA" id="ARBA00022833"/>
    </source>
</evidence>
<comment type="similarity">
    <text evidence="9">Belongs to the peptidase M15D family.</text>
</comment>
<comment type="function">
    <text evidence="9">Catalyzes hydrolysis of the D-alanyl-D-alanine dipeptide.</text>
</comment>
<feature type="active site" description="Proton donor/acceptor" evidence="9">
    <location>
        <position position="256"/>
    </location>
</feature>
<evidence type="ECO:0000313" key="12">
    <source>
        <dbReference type="Proteomes" id="UP000831775"/>
    </source>
</evidence>
<accession>A0ABY4FY19</accession>
<evidence type="ECO:0000256" key="8">
    <source>
        <dbReference type="ARBA" id="ARBA00023316"/>
    </source>
</evidence>
<feature type="binding site" evidence="9">
    <location>
        <position position="198"/>
    </location>
    <ligand>
        <name>Zn(2+)</name>
        <dbReference type="ChEBI" id="CHEBI:29105"/>
        <note>catalytic</note>
    </ligand>
</feature>
<feature type="compositionally biased region" description="Low complexity" evidence="10">
    <location>
        <begin position="48"/>
        <end position="67"/>
    </location>
</feature>
<evidence type="ECO:0000256" key="1">
    <source>
        <dbReference type="ARBA" id="ARBA00001362"/>
    </source>
</evidence>
<keyword evidence="6 9" id="KW-0224">Dipeptidase</keyword>
<sequence>MRDRLTARPSAHPARPLSRSLAGALAGLLLLAGCADPDPGANADRTGDAAAPSGSTADDAASTSGDPVRAGDCPVLPSGFSYLNTIDPSIDVDLRYASTDNFTGEVVDGYGDANAVVLRTDAATALAGVQATLADAGLGLLVYDGFRPTRAVDSFMAWSRTDDDRTRDEYYPEFSKPELFELGYIAEQSGHSLGGTVDLTLVELDSGEPLDMGSPFDLFDERSHYAAEGIGDDAFVNRTLLREAMIAAGFEPYPQEWWHFSYPVPEGAERLDFALEPCG</sequence>
<feature type="region of interest" description="Disordered" evidence="10">
    <location>
        <begin position="41"/>
        <end position="69"/>
    </location>
</feature>
<dbReference type="CDD" id="cd14817">
    <property type="entry name" value="D-Ala-D-Ala_dipeptidase_VanX"/>
    <property type="match status" value="1"/>
</dbReference>
<dbReference type="RefSeq" id="WP_244687452.1">
    <property type="nucleotide sequence ID" value="NZ_CP095043.1"/>
</dbReference>
<keyword evidence="7 9" id="KW-0482">Metalloprotease</keyword>
<reference evidence="11 12" key="1">
    <citation type="submission" date="2022-04" db="EMBL/GenBank/DDBJ databases">
        <title>Leucobacter sp. isolated from rhizosphere of onion.</title>
        <authorList>
            <person name="Won M."/>
            <person name="Lee C.-M."/>
            <person name="Woen H.-Y."/>
            <person name="Kwon S.-W."/>
        </authorList>
    </citation>
    <scope>NUCLEOTIDE SEQUENCE [LARGE SCALE GENOMIC DNA]</scope>
    <source>
        <strain evidence="11 12">H25R-14</strain>
    </source>
</reference>
<keyword evidence="8" id="KW-0961">Cell wall biogenesis/degradation</keyword>
<gene>
    <name evidence="11" type="ORF">MUN76_04295</name>
</gene>
<dbReference type="PROSITE" id="PS51257">
    <property type="entry name" value="PROKAR_LIPOPROTEIN"/>
    <property type="match status" value="1"/>
</dbReference>
<name>A0ABY4FY19_9MICO</name>
<comment type="catalytic activity">
    <reaction evidence="1 9">
        <text>D-alanyl-D-alanine + H2O = 2 D-alanine</text>
        <dbReference type="Rhea" id="RHEA:20661"/>
        <dbReference type="ChEBI" id="CHEBI:15377"/>
        <dbReference type="ChEBI" id="CHEBI:57416"/>
        <dbReference type="ChEBI" id="CHEBI:57822"/>
        <dbReference type="EC" id="3.4.13.22"/>
    </reaction>
</comment>
<keyword evidence="2 9" id="KW-0645">Protease</keyword>
<dbReference type="HAMAP" id="MF_01924">
    <property type="entry name" value="A_A_dipeptidase"/>
    <property type="match status" value="1"/>
</dbReference>
<evidence type="ECO:0000256" key="2">
    <source>
        <dbReference type="ARBA" id="ARBA00022670"/>
    </source>
</evidence>
<proteinExistence type="inferred from homology"/>
<dbReference type="Gene3D" id="3.30.1380.10">
    <property type="match status" value="1"/>
</dbReference>
<evidence type="ECO:0000256" key="10">
    <source>
        <dbReference type="SAM" id="MobiDB-lite"/>
    </source>
</evidence>
<protein>
    <recommendedName>
        <fullName evidence="9">D-alanyl-D-alanine dipeptidase</fullName>
        <shortName evidence="9">D-Ala-D-Ala dipeptidase</shortName>
        <ecNumber evidence="9">3.4.13.22</ecNumber>
    </recommendedName>
</protein>
<keyword evidence="3 9" id="KW-0479">Metal-binding</keyword>
<evidence type="ECO:0000256" key="4">
    <source>
        <dbReference type="ARBA" id="ARBA00022801"/>
    </source>
</evidence>
<dbReference type="InterPro" id="IPR000755">
    <property type="entry name" value="A_A_dipeptidase"/>
</dbReference>